<evidence type="ECO:0000313" key="2">
    <source>
        <dbReference type="Proteomes" id="UP000187941"/>
    </source>
</evidence>
<keyword evidence="2" id="KW-1185">Reference proteome</keyword>
<dbReference type="Proteomes" id="UP000187941">
    <property type="component" value="Chromosome"/>
</dbReference>
<dbReference type="RefSeq" id="WP_077130278.1">
    <property type="nucleotide sequence ID" value="NZ_CP014263.1"/>
</dbReference>
<dbReference type="EMBL" id="CP014263">
    <property type="protein sequence ID" value="AQG78835.1"/>
    <property type="molecule type" value="Genomic_DNA"/>
</dbReference>
<evidence type="ECO:0000313" key="1">
    <source>
        <dbReference type="EMBL" id="AQG78835.1"/>
    </source>
</evidence>
<reference evidence="1 2" key="1">
    <citation type="submission" date="2016-01" db="EMBL/GenBank/DDBJ databases">
        <authorList>
            <person name="Oliw E.H."/>
        </authorList>
    </citation>
    <scope>NUCLEOTIDE SEQUENCE [LARGE SCALE GENOMIC DNA]</scope>
    <source>
        <strain evidence="1 2">DY10</strain>
    </source>
</reference>
<proteinExistence type="predicted"/>
<protein>
    <submittedName>
        <fullName evidence="1">Uncharacterized protein</fullName>
    </submittedName>
</protein>
<accession>A0A1P9WTW8</accession>
<name>A0A1P9WTW8_9BACT</name>
<dbReference type="STRING" id="1178516.AWR27_05560"/>
<dbReference type="OrthoDB" id="963332at2"/>
<gene>
    <name evidence="1" type="ORF">AWR27_05560</name>
</gene>
<sequence>MSGTISRPVALAVDQLAADQKRYPVRRDTLMAGTYTNKIFSGDYYGKDPTELIVTPTPGTTGSLTIERY</sequence>
<dbReference type="KEGG" id="smon:AWR27_05560"/>
<organism evidence="1 2">
    <name type="scientific">Spirosoma montaniterrae</name>
    <dbReference type="NCBI Taxonomy" id="1178516"/>
    <lineage>
        <taxon>Bacteria</taxon>
        <taxon>Pseudomonadati</taxon>
        <taxon>Bacteroidota</taxon>
        <taxon>Cytophagia</taxon>
        <taxon>Cytophagales</taxon>
        <taxon>Cytophagaceae</taxon>
        <taxon>Spirosoma</taxon>
    </lineage>
</organism>
<dbReference type="AlphaFoldDB" id="A0A1P9WTW8"/>